<feature type="compositionally biased region" description="Basic and acidic residues" evidence="7">
    <location>
        <begin position="1"/>
        <end position="25"/>
    </location>
</feature>
<comment type="subcellular location">
    <subcellularLocation>
        <location evidence="1">Cytoplasm</location>
        <location evidence="1">Cytoskeleton</location>
    </subcellularLocation>
</comment>
<organism evidence="8 9">
    <name type="scientific">Pteropus alecto</name>
    <name type="common">Black flying fox</name>
    <dbReference type="NCBI Taxonomy" id="9402"/>
    <lineage>
        <taxon>Eukaryota</taxon>
        <taxon>Metazoa</taxon>
        <taxon>Chordata</taxon>
        <taxon>Craniata</taxon>
        <taxon>Vertebrata</taxon>
        <taxon>Euteleostomi</taxon>
        <taxon>Mammalia</taxon>
        <taxon>Eutheria</taxon>
        <taxon>Laurasiatheria</taxon>
        <taxon>Chiroptera</taxon>
        <taxon>Yinpterochiroptera</taxon>
        <taxon>Pteropodoidea</taxon>
        <taxon>Pteropodidae</taxon>
        <taxon>Pteropodinae</taxon>
        <taxon>Pteropus</taxon>
    </lineage>
</organism>
<comment type="function">
    <text evidence="6">Plays an important role in the organization of the cytoskeleton. Binds to and sequesters actin monomers (G actin) and therefore inhibits actin polymerization.</text>
</comment>
<keyword evidence="3" id="KW-0963">Cytoplasm</keyword>
<dbReference type="STRING" id="9402.L5KDS7"/>
<evidence type="ECO:0000256" key="6">
    <source>
        <dbReference type="ARBA" id="ARBA00025497"/>
    </source>
</evidence>
<evidence type="ECO:0000256" key="7">
    <source>
        <dbReference type="SAM" id="MobiDB-lite"/>
    </source>
</evidence>
<dbReference type="GO" id="GO:0005856">
    <property type="term" value="C:cytoskeleton"/>
    <property type="evidence" value="ECO:0007669"/>
    <property type="project" value="UniProtKB-SubCell"/>
</dbReference>
<feature type="compositionally biased region" description="Basic and acidic residues" evidence="7">
    <location>
        <begin position="62"/>
        <end position="80"/>
    </location>
</feature>
<evidence type="ECO:0000256" key="5">
    <source>
        <dbReference type="ARBA" id="ARBA00023212"/>
    </source>
</evidence>
<dbReference type="InterPro" id="IPR001152">
    <property type="entry name" value="Beta-thymosin"/>
</dbReference>
<dbReference type="GO" id="GO:0007015">
    <property type="term" value="P:actin filament organization"/>
    <property type="evidence" value="ECO:0007669"/>
    <property type="project" value="InterPro"/>
</dbReference>
<reference evidence="9" key="1">
    <citation type="journal article" date="2013" name="Science">
        <title>Comparative analysis of bat genomes provides insight into the evolution of flight and immunity.</title>
        <authorList>
            <person name="Zhang G."/>
            <person name="Cowled C."/>
            <person name="Shi Z."/>
            <person name="Huang Z."/>
            <person name="Bishop-Lilly K.A."/>
            <person name="Fang X."/>
            <person name="Wynne J.W."/>
            <person name="Xiong Z."/>
            <person name="Baker M.L."/>
            <person name="Zhao W."/>
            <person name="Tachedjian M."/>
            <person name="Zhu Y."/>
            <person name="Zhou P."/>
            <person name="Jiang X."/>
            <person name="Ng J."/>
            <person name="Yang L."/>
            <person name="Wu L."/>
            <person name="Xiao J."/>
            <person name="Feng Y."/>
            <person name="Chen Y."/>
            <person name="Sun X."/>
            <person name="Zhang Y."/>
            <person name="Marsh G.A."/>
            <person name="Crameri G."/>
            <person name="Broder C.C."/>
            <person name="Frey K.G."/>
            <person name="Wang L.F."/>
            <person name="Wang J."/>
        </authorList>
    </citation>
    <scope>NUCLEOTIDE SEQUENCE [LARGE SCALE GENOMIC DNA]</scope>
</reference>
<dbReference type="InterPro" id="IPR038386">
    <property type="entry name" value="Beta-thymosin_sf"/>
</dbReference>
<feature type="compositionally biased region" description="Polar residues" evidence="7">
    <location>
        <begin position="43"/>
        <end position="54"/>
    </location>
</feature>
<protein>
    <submittedName>
        <fullName evidence="8">Thymosin beta-4-like protein 1</fullName>
    </submittedName>
</protein>
<gene>
    <name evidence="8" type="ORF">PAL_GLEAN10020441</name>
</gene>
<keyword evidence="5" id="KW-0206">Cytoskeleton</keyword>
<dbReference type="PANTHER" id="PTHR12021">
    <property type="entry name" value="THYMOSIN BETA"/>
    <property type="match status" value="1"/>
</dbReference>
<dbReference type="InParanoid" id="L5KDS7"/>
<comment type="similarity">
    <text evidence="2">Belongs to the thymosin beta family.</text>
</comment>
<accession>L5KDS7</accession>
<dbReference type="GO" id="GO:0030334">
    <property type="term" value="P:regulation of cell migration"/>
    <property type="evidence" value="ECO:0007669"/>
    <property type="project" value="TreeGrafter"/>
</dbReference>
<dbReference type="Pfam" id="PF01290">
    <property type="entry name" value="Thymosin"/>
    <property type="match status" value="1"/>
</dbReference>
<dbReference type="Gene3D" id="1.20.5.520">
    <property type="entry name" value="Single helix bin"/>
    <property type="match status" value="1"/>
</dbReference>
<dbReference type="GO" id="GO:0003785">
    <property type="term" value="F:actin monomer binding"/>
    <property type="evidence" value="ECO:0007669"/>
    <property type="project" value="InterPro"/>
</dbReference>
<name>L5KDS7_PTEAL</name>
<dbReference type="SMART" id="SM00152">
    <property type="entry name" value="THY"/>
    <property type="match status" value="1"/>
</dbReference>
<evidence type="ECO:0000313" key="8">
    <source>
        <dbReference type="EMBL" id="ELK09482.1"/>
    </source>
</evidence>
<evidence type="ECO:0000313" key="9">
    <source>
        <dbReference type="Proteomes" id="UP000010552"/>
    </source>
</evidence>
<feature type="region of interest" description="Disordered" evidence="7">
    <location>
        <begin position="1"/>
        <end position="80"/>
    </location>
</feature>
<keyword evidence="4" id="KW-0009">Actin-binding</keyword>
<keyword evidence="9" id="KW-1185">Reference proteome</keyword>
<evidence type="ECO:0000256" key="4">
    <source>
        <dbReference type="ARBA" id="ARBA00023203"/>
    </source>
</evidence>
<dbReference type="PANTHER" id="PTHR12021:SF3">
    <property type="entry name" value="THYMOSIN BETA-4-LIKE"/>
    <property type="match status" value="1"/>
</dbReference>
<evidence type="ECO:0000256" key="1">
    <source>
        <dbReference type="ARBA" id="ARBA00004245"/>
    </source>
</evidence>
<dbReference type="AlphaFoldDB" id="L5KDS7"/>
<evidence type="ECO:0000256" key="3">
    <source>
        <dbReference type="ARBA" id="ARBA00022490"/>
    </source>
</evidence>
<dbReference type="FunFam" id="1.20.5.520:FF:000001">
    <property type="entry name" value="Thymosin beta"/>
    <property type="match status" value="1"/>
</dbReference>
<dbReference type="GO" id="GO:0005737">
    <property type="term" value="C:cytoplasm"/>
    <property type="evidence" value="ECO:0007669"/>
    <property type="project" value="TreeGrafter"/>
</dbReference>
<dbReference type="EMBL" id="KB030800">
    <property type="protein sequence ID" value="ELK09482.1"/>
    <property type="molecule type" value="Genomic_DNA"/>
</dbReference>
<sequence>MFDKPDMAEMDKSDKLKLKKTETQEKNLLPAKEMIEQKKQAGELTSDNEGQSCPSHLPVRLAGKEKNLHVGEDRSWIGQR</sequence>
<evidence type="ECO:0000256" key="2">
    <source>
        <dbReference type="ARBA" id="ARBA00009511"/>
    </source>
</evidence>
<proteinExistence type="inferred from homology"/>
<dbReference type="Proteomes" id="UP000010552">
    <property type="component" value="Unassembled WGS sequence"/>
</dbReference>